<dbReference type="GO" id="GO:0015035">
    <property type="term" value="F:protein-disulfide reductase activity"/>
    <property type="evidence" value="ECO:0007669"/>
    <property type="project" value="InterPro"/>
</dbReference>
<name>A0A518XI97_9GAMM</name>
<dbReference type="RefSeq" id="WP_145891037.1">
    <property type="nucleotide sequence ID" value="NZ_CP032703.1"/>
</dbReference>
<organism evidence="1 2">
    <name type="scientific">Candidatus Pantoea soli</name>
    <dbReference type="NCBI Taxonomy" id="3098669"/>
    <lineage>
        <taxon>Bacteria</taxon>
        <taxon>Pseudomonadati</taxon>
        <taxon>Pseudomonadota</taxon>
        <taxon>Gammaproteobacteria</taxon>
        <taxon>Enterobacterales</taxon>
        <taxon>Erwiniaceae</taxon>
        <taxon>Pantoea</taxon>
    </lineage>
</organism>
<dbReference type="EMBL" id="CP032703">
    <property type="protein sequence ID" value="QDY43920.1"/>
    <property type="molecule type" value="Genomic_DNA"/>
</dbReference>
<dbReference type="OrthoDB" id="9785438at2"/>
<dbReference type="KEGG" id="pdis:D8B20_18500"/>
<dbReference type="PANTHER" id="PTHR33639:SF2">
    <property type="entry name" value="DUF393 DOMAIN-CONTAINING PROTEIN"/>
    <property type="match status" value="1"/>
</dbReference>
<accession>A0A518XI97</accession>
<dbReference type="Pfam" id="PF04134">
    <property type="entry name" value="DCC1-like"/>
    <property type="match status" value="1"/>
</dbReference>
<dbReference type="Proteomes" id="UP000319411">
    <property type="component" value="Plasmid unnamed1"/>
</dbReference>
<sequence>MTETAAALTAEQPIVIYDGVCRLCNAWVRFLLAHRLPQHVHFAAVQSPAGAALLRRIGQSPENVHTLVLLEGDHHWFRSAAIFRILRLLPWPWRLASLLRFLPAPVSDAVYNIIARHRYRWFGRYDTLHPLAADVPGRFLHAPLSVTPSPKR</sequence>
<geneLocation type="plasmid" evidence="1 2">
    <name>unnamed1</name>
</geneLocation>
<dbReference type="InterPro" id="IPR052927">
    <property type="entry name" value="DCC_oxidoreductase"/>
</dbReference>
<dbReference type="InterPro" id="IPR007263">
    <property type="entry name" value="DCC1-like"/>
</dbReference>
<dbReference type="AlphaFoldDB" id="A0A518XI97"/>
<evidence type="ECO:0000313" key="1">
    <source>
        <dbReference type="EMBL" id="QDY43920.1"/>
    </source>
</evidence>
<proteinExistence type="predicted"/>
<dbReference type="PANTHER" id="PTHR33639">
    <property type="entry name" value="THIOL-DISULFIDE OXIDOREDUCTASE DCC"/>
    <property type="match status" value="1"/>
</dbReference>
<evidence type="ECO:0000313" key="2">
    <source>
        <dbReference type="Proteomes" id="UP000319411"/>
    </source>
</evidence>
<protein>
    <submittedName>
        <fullName evidence="1">Thiol-disulfide oxidoreductase DCC family protein</fullName>
    </submittedName>
</protein>
<reference evidence="1 2" key="1">
    <citation type="submission" date="2018-10" db="EMBL/GenBank/DDBJ databases">
        <title>Genome Sequencing of Pantoea dispersa DSM 32899.</title>
        <authorList>
            <person name="Nawrath M."/>
            <person name="Ottenheim C."/>
            <person name="Wilm A."/>
            <person name="Zimmermann W."/>
            <person name="Wu J.C."/>
        </authorList>
    </citation>
    <scope>NUCLEOTIDE SEQUENCE [LARGE SCALE GENOMIC DNA]</scope>
    <source>
        <strain evidence="1 2">DSM 32899</strain>
        <plasmid evidence="1 2">unnamed1</plasmid>
    </source>
</reference>
<keyword evidence="2" id="KW-1185">Reference proteome</keyword>
<gene>
    <name evidence="1" type="ORF">D8B20_18500</name>
</gene>
<keyword evidence="1" id="KW-0614">Plasmid</keyword>